<dbReference type="GO" id="GO:0008270">
    <property type="term" value="F:zinc ion binding"/>
    <property type="evidence" value="ECO:0007669"/>
    <property type="project" value="UniProtKB-KW"/>
</dbReference>
<dbReference type="PROSITE" id="PS50135">
    <property type="entry name" value="ZF_ZZ_2"/>
    <property type="match status" value="1"/>
</dbReference>
<evidence type="ECO:0000259" key="6">
    <source>
        <dbReference type="PROSITE" id="PS50135"/>
    </source>
</evidence>
<feature type="region of interest" description="Disordered" evidence="5">
    <location>
        <begin position="98"/>
        <end position="118"/>
    </location>
</feature>
<proteinExistence type="predicted"/>
<evidence type="ECO:0000313" key="7">
    <source>
        <dbReference type="EMBL" id="KAH3700452.1"/>
    </source>
</evidence>
<dbReference type="InterPro" id="IPR000433">
    <property type="entry name" value="Znf_ZZ"/>
</dbReference>
<keyword evidence="1" id="KW-0479">Metal-binding</keyword>
<feature type="region of interest" description="Disordered" evidence="5">
    <location>
        <begin position="1"/>
        <end position="80"/>
    </location>
</feature>
<accession>A0A9D3YH65</accession>
<feature type="domain" description="ZZ-type" evidence="6">
    <location>
        <begin position="163"/>
        <end position="215"/>
    </location>
</feature>
<dbReference type="AlphaFoldDB" id="A0A9D3YH65"/>
<dbReference type="PANTHER" id="PTHR20930:SF0">
    <property type="entry name" value="PROTEIN ILRUN"/>
    <property type="match status" value="1"/>
</dbReference>
<evidence type="ECO:0000313" key="8">
    <source>
        <dbReference type="Proteomes" id="UP000828390"/>
    </source>
</evidence>
<evidence type="ECO:0000256" key="5">
    <source>
        <dbReference type="SAM" id="MobiDB-lite"/>
    </source>
</evidence>
<reference evidence="7" key="1">
    <citation type="journal article" date="2019" name="bioRxiv">
        <title>The Genome of the Zebra Mussel, Dreissena polymorpha: A Resource for Invasive Species Research.</title>
        <authorList>
            <person name="McCartney M.A."/>
            <person name="Auch B."/>
            <person name="Kono T."/>
            <person name="Mallez S."/>
            <person name="Zhang Y."/>
            <person name="Obille A."/>
            <person name="Becker A."/>
            <person name="Abrahante J.E."/>
            <person name="Garbe J."/>
            <person name="Badalamenti J.P."/>
            <person name="Herman A."/>
            <person name="Mangelson H."/>
            <person name="Liachko I."/>
            <person name="Sullivan S."/>
            <person name="Sone E.D."/>
            <person name="Koren S."/>
            <person name="Silverstein K.A.T."/>
            <person name="Beckman K.B."/>
            <person name="Gohl D.M."/>
        </authorList>
    </citation>
    <scope>NUCLEOTIDE SEQUENCE</scope>
    <source>
        <strain evidence="7">Duluth1</strain>
        <tissue evidence="7">Whole animal</tissue>
    </source>
</reference>
<dbReference type="Pfam" id="PF00569">
    <property type="entry name" value="ZZ"/>
    <property type="match status" value="1"/>
</dbReference>
<dbReference type="Gene3D" id="3.30.60.90">
    <property type="match status" value="1"/>
</dbReference>
<dbReference type="SMART" id="SM00291">
    <property type="entry name" value="ZnF_ZZ"/>
    <property type="match status" value="1"/>
</dbReference>
<keyword evidence="2 4" id="KW-0863">Zinc-finger</keyword>
<dbReference type="PROSITE" id="PS01357">
    <property type="entry name" value="ZF_ZZ_1"/>
    <property type="match status" value="1"/>
</dbReference>
<sequence>MASTRENSMELKELLPAGISEKNDTGQNSETVLTTVTDHEGRPLSEESDSDSPDNSVQSSKLSVTDHEGRPLSPENSVQRSELCKSFRLEMSNLHLTIERQSSSRRSSRSQETAASSASEPTILSRCFKCCKSGQRAQEEGSRKRSLQALPINMRPTSKGTPHYCVQCDVCNVAPIRGTRWKCSDCLDYDMCSTCYEEKREQHDMSHPFIKKEPP</sequence>
<evidence type="ECO:0000256" key="1">
    <source>
        <dbReference type="ARBA" id="ARBA00022723"/>
    </source>
</evidence>
<reference evidence="7" key="2">
    <citation type="submission" date="2020-11" db="EMBL/GenBank/DDBJ databases">
        <authorList>
            <person name="McCartney M.A."/>
            <person name="Auch B."/>
            <person name="Kono T."/>
            <person name="Mallez S."/>
            <person name="Becker A."/>
            <person name="Gohl D.M."/>
            <person name="Silverstein K.A.T."/>
            <person name="Koren S."/>
            <person name="Bechman K.B."/>
            <person name="Herman A."/>
            <person name="Abrahante J.E."/>
            <person name="Garbe J."/>
        </authorList>
    </citation>
    <scope>NUCLEOTIDE SEQUENCE</scope>
    <source>
        <strain evidence="7">Duluth1</strain>
        <tissue evidence="7">Whole animal</tissue>
    </source>
</reference>
<gene>
    <name evidence="7" type="ORF">DPMN_075428</name>
</gene>
<protein>
    <recommendedName>
        <fullName evidence="6">ZZ-type domain-containing protein</fullName>
    </recommendedName>
</protein>
<dbReference type="EMBL" id="JAIWYP010000015">
    <property type="protein sequence ID" value="KAH3700452.1"/>
    <property type="molecule type" value="Genomic_DNA"/>
</dbReference>
<evidence type="ECO:0000256" key="3">
    <source>
        <dbReference type="ARBA" id="ARBA00022833"/>
    </source>
</evidence>
<dbReference type="SUPFAM" id="SSF57850">
    <property type="entry name" value="RING/U-box"/>
    <property type="match status" value="1"/>
</dbReference>
<feature type="compositionally biased region" description="Polar residues" evidence="5">
    <location>
        <begin position="25"/>
        <end position="36"/>
    </location>
</feature>
<feature type="compositionally biased region" description="Polar residues" evidence="5">
    <location>
        <begin position="53"/>
        <end position="63"/>
    </location>
</feature>
<evidence type="ECO:0000256" key="4">
    <source>
        <dbReference type="PROSITE-ProRule" id="PRU00228"/>
    </source>
</evidence>
<dbReference type="PANTHER" id="PTHR20930">
    <property type="entry name" value="OVARIAN CARCINOMA ANTIGEN CA125-RELATED"/>
    <property type="match status" value="1"/>
</dbReference>
<organism evidence="7 8">
    <name type="scientific">Dreissena polymorpha</name>
    <name type="common">Zebra mussel</name>
    <name type="synonym">Mytilus polymorpha</name>
    <dbReference type="NCBI Taxonomy" id="45954"/>
    <lineage>
        <taxon>Eukaryota</taxon>
        <taxon>Metazoa</taxon>
        <taxon>Spiralia</taxon>
        <taxon>Lophotrochozoa</taxon>
        <taxon>Mollusca</taxon>
        <taxon>Bivalvia</taxon>
        <taxon>Autobranchia</taxon>
        <taxon>Heteroconchia</taxon>
        <taxon>Euheterodonta</taxon>
        <taxon>Imparidentia</taxon>
        <taxon>Neoheterodontei</taxon>
        <taxon>Myida</taxon>
        <taxon>Dreissenoidea</taxon>
        <taxon>Dreissenidae</taxon>
        <taxon>Dreissena</taxon>
    </lineage>
</organism>
<keyword evidence="3" id="KW-0862">Zinc</keyword>
<dbReference type="Proteomes" id="UP000828390">
    <property type="component" value="Unassembled WGS sequence"/>
</dbReference>
<comment type="caution">
    <text evidence="7">The sequence shown here is derived from an EMBL/GenBank/DDBJ whole genome shotgun (WGS) entry which is preliminary data.</text>
</comment>
<evidence type="ECO:0000256" key="2">
    <source>
        <dbReference type="ARBA" id="ARBA00022771"/>
    </source>
</evidence>
<name>A0A9D3YH65_DREPO</name>
<feature type="compositionally biased region" description="Low complexity" evidence="5">
    <location>
        <begin position="99"/>
        <end position="118"/>
    </location>
</feature>
<keyword evidence="8" id="KW-1185">Reference proteome</keyword>
<dbReference type="InterPro" id="IPR043145">
    <property type="entry name" value="Znf_ZZ_sf"/>
</dbReference>